<comment type="caution">
    <text evidence="2">The sequence shown here is derived from an EMBL/GenBank/DDBJ whole genome shotgun (WGS) entry which is preliminary data.</text>
</comment>
<evidence type="ECO:0000313" key="3">
    <source>
        <dbReference type="Proteomes" id="UP000828390"/>
    </source>
</evidence>
<evidence type="ECO:0000313" key="2">
    <source>
        <dbReference type="EMBL" id="KAH3780105.1"/>
    </source>
</evidence>
<reference evidence="2" key="2">
    <citation type="submission" date="2020-11" db="EMBL/GenBank/DDBJ databases">
        <authorList>
            <person name="McCartney M.A."/>
            <person name="Auch B."/>
            <person name="Kono T."/>
            <person name="Mallez S."/>
            <person name="Becker A."/>
            <person name="Gohl D.M."/>
            <person name="Silverstein K.A.T."/>
            <person name="Koren S."/>
            <person name="Bechman K.B."/>
            <person name="Herman A."/>
            <person name="Abrahante J.E."/>
            <person name="Garbe J."/>
        </authorList>
    </citation>
    <scope>NUCLEOTIDE SEQUENCE</scope>
    <source>
        <strain evidence="2">Duluth1</strain>
        <tissue evidence="2">Whole animal</tissue>
    </source>
</reference>
<accession>A0A9D4ELB7</accession>
<reference evidence="2" key="1">
    <citation type="journal article" date="2019" name="bioRxiv">
        <title>The Genome of the Zebra Mussel, Dreissena polymorpha: A Resource for Invasive Species Research.</title>
        <authorList>
            <person name="McCartney M.A."/>
            <person name="Auch B."/>
            <person name="Kono T."/>
            <person name="Mallez S."/>
            <person name="Zhang Y."/>
            <person name="Obille A."/>
            <person name="Becker A."/>
            <person name="Abrahante J.E."/>
            <person name="Garbe J."/>
            <person name="Badalamenti J.P."/>
            <person name="Herman A."/>
            <person name="Mangelson H."/>
            <person name="Liachko I."/>
            <person name="Sullivan S."/>
            <person name="Sone E.D."/>
            <person name="Koren S."/>
            <person name="Silverstein K.A.T."/>
            <person name="Beckman K.B."/>
            <person name="Gohl D.M."/>
        </authorList>
    </citation>
    <scope>NUCLEOTIDE SEQUENCE</scope>
    <source>
        <strain evidence="2">Duluth1</strain>
        <tissue evidence="2">Whole animal</tissue>
    </source>
</reference>
<organism evidence="2 3">
    <name type="scientific">Dreissena polymorpha</name>
    <name type="common">Zebra mussel</name>
    <name type="synonym">Mytilus polymorpha</name>
    <dbReference type="NCBI Taxonomy" id="45954"/>
    <lineage>
        <taxon>Eukaryota</taxon>
        <taxon>Metazoa</taxon>
        <taxon>Spiralia</taxon>
        <taxon>Lophotrochozoa</taxon>
        <taxon>Mollusca</taxon>
        <taxon>Bivalvia</taxon>
        <taxon>Autobranchia</taxon>
        <taxon>Heteroconchia</taxon>
        <taxon>Euheterodonta</taxon>
        <taxon>Imparidentia</taxon>
        <taxon>Neoheterodontei</taxon>
        <taxon>Myida</taxon>
        <taxon>Dreissenoidea</taxon>
        <taxon>Dreissenidae</taxon>
        <taxon>Dreissena</taxon>
    </lineage>
</organism>
<evidence type="ECO:0000256" key="1">
    <source>
        <dbReference type="SAM" id="SignalP"/>
    </source>
</evidence>
<name>A0A9D4ELB7_DREPO</name>
<feature type="chain" id="PRO_5039214159" evidence="1">
    <location>
        <begin position="23"/>
        <end position="75"/>
    </location>
</feature>
<dbReference type="Proteomes" id="UP000828390">
    <property type="component" value="Unassembled WGS sequence"/>
</dbReference>
<feature type="signal peptide" evidence="1">
    <location>
        <begin position="1"/>
        <end position="22"/>
    </location>
</feature>
<proteinExistence type="predicted"/>
<dbReference type="AlphaFoldDB" id="A0A9D4ELB7"/>
<gene>
    <name evidence="2" type="ORF">DPMN_157915</name>
</gene>
<sequence>MLEQVVDIYCLALVLFLQSGSQIKFCTSNGGSDTCEGCPQGWSGTYITSSLDEKPEQCFRYVKEHDKCALGEYNV</sequence>
<keyword evidence="1" id="KW-0732">Signal</keyword>
<protein>
    <submittedName>
        <fullName evidence="2">Uncharacterized protein</fullName>
    </submittedName>
</protein>
<keyword evidence="3" id="KW-1185">Reference proteome</keyword>
<dbReference type="EMBL" id="JAIWYP010000008">
    <property type="protein sequence ID" value="KAH3780105.1"/>
    <property type="molecule type" value="Genomic_DNA"/>
</dbReference>